<evidence type="ECO:0000256" key="4">
    <source>
        <dbReference type="PROSITE-ProRule" id="PRU00175"/>
    </source>
</evidence>
<reference evidence="6" key="3">
    <citation type="submission" date="2025-09" db="UniProtKB">
        <authorList>
            <consortium name="Ensembl"/>
        </authorList>
    </citation>
    <scope>IDENTIFICATION</scope>
</reference>
<evidence type="ECO:0000259" key="5">
    <source>
        <dbReference type="PROSITE" id="PS50089"/>
    </source>
</evidence>
<dbReference type="PANTHER" id="PTHR25465">
    <property type="entry name" value="B-BOX DOMAIN CONTAINING"/>
    <property type="match status" value="1"/>
</dbReference>
<dbReference type="InterPro" id="IPR013083">
    <property type="entry name" value="Znf_RING/FYVE/PHD"/>
</dbReference>
<reference evidence="6" key="2">
    <citation type="submission" date="2025-08" db="UniProtKB">
        <authorList>
            <consortium name="Ensembl"/>
        </authorList>
    </citation>
    <scope>IDENTIFICATION</scope>
</reference>
<dbReference type="SUPFAM" id="SSF57850">
    <property type="entry name" value="RING/U-box"/>
    <property type="match status" value="1"/>
</dbReference>
<dbReference type="Pfam" id="PF15227">
    <property type="entry name" value="zf-C3HC4_4"/>
    <property type="match status" value="1"/>
</dbReference>
<dbReference type="PROSITE" id="PS50089">
    <property type="entry name" value="ZF_RING_2"/>
    <property type="match status" value="1"/>
</dbReference>
<evidence type="ECO:0000313" key="6">
    <source>
        <dbReference type="Ensembl" id="ENSPNAP00000078426.1"/>
    </source>
</evidence>
<dbReference type="GO" id="GO:0008270">
    <property type="term" value="F:zinc ion binding"/>
    <property type="evidence" value="ECO:0007669"/>
    <property type="project" value="UniProtKB-KW"/>
</dbReference>
<dbReference type="GeneTree" id="ENSGT00970000194957"/>
<dbReference type="AlphaFoldDB" id="A0AAR2LVS4"/>
<keyword evidence="2 4" id="KW-0863">Zinc-finger</keyword>
<name>A0AAR2LVS4_PYGNA</name>
<sequence length="80" mass="9086">MCRQPCVKDVSLQSQSKCGVCEQIQTDPVSINCGHTFCRQCINSYWSHSAESGDFPCPRCRKRFKTRPVTHPCSNTEESM</sequence>
<evidence type="ECO:0000256" key="1">
    <source>
        <dbReference type="ARBA" id="ARBA00022723"/>
    </source>
</evidence>
<dbReference type="PROSITE" id="PS00518">
    <property type="entry name" value="ZF_RING_1"/>
    <property type="match status" value="1"/>
</dbReference>
<dbReference type="Ensembl" id="ENSPNAT00000086545.1">
    <property type="protein sequence ID" value="ENSPNAP00000078426.1"/>
    <property type="gene ID" value="ENSPNAG00000031580.1"/>
</dbReference>
<keyword evidence="1" id="KW-0479">Metal-binding</keyword>
<keyword evidence="3" id="KW-0862">Zinc</keyword>
<dbReference type="InterPro" id="IPR001841">
    <property type="entry name" value="Znf_RING"/>
</dbReference>
<dbReference type="Proteomes" id="UP001501920">
    <property type="component" value="Chromosome 12"/>
</dbReference>
<protein>
    <recommendedName>
        <fullName evidence="5">RING-type domain-containing protein</fullName>
    </recommendedName>
</protein>
<dbReference type="InterPro" id="IPR051051">
    <property type="entry name" value="E3_ubiq-ligase_TRIM/RNF"/>
</dbReference>
<evidence type="ECO:0000256" key="2">
    <source>
        <dbReference type="ARBA" id="ARBA00022771"/>
    </source>
</evidence>
<dbReference type="SMART" id="SM00184">
    <property type="entry name" value="RING"/>
    <property type="match status" value="1"/>
</dbReference>
<reference evidence="6 7" key="1">
    <citation type="submission" date="2020-10" db="EMBL/GenBank/DDBJ databases">
        <title>Pygocentrus nattereri (red-bellied piranha) genome, fPygNat1, primary haplotype.</title>
        <authorList>
            <person name="Myers G."/>
            <person name="Meyer A."/>
            <person name="Karagic N."/>
            <person name="Pippel M."/>
            <person name="Winkler S."/>
            <person name="Tracey A."/>
            <person name="Wood J."/>
            <person name="Formenti G."/>
            <person name="Howe K."/>
            <person name="Fedrigo O."/>
            <person name="Jarvis E.D."/>
        </authorList>
    </citation>
    <scope>NUCLEOTIDE SEQUENCE [LARGE SCALE GENOMIC DNA]</scope>
</reference>
<accession>A0AAR2LVS4</accession>
<evidence type="ECO:0000256" key="3">
    <source>
        <dbReference type="ARBA" id="ARBA00022833"/>
    </source>
</evidence>
<evidence type="ECO:0000313" key="7">
    <source>
        <dbReference type="Proteomes" id="UP001501920"/>
    </source>
</evidence>
<organism evidence="6 7">
    <name type="scientific">Pygocentrus nattereri</name>
    <name type="common">Red-bellied piranha</name>
    <dbReference type="NCBI Taxonomy" id="42514"/>
    <lineage>
        <taxon>Eukaryota</taxon>
        <taxon>Metazoa</taxon>
        <taxon>Chordata</taxon>
        <taxon>Craniata</taxon>
        <taxon>Vertebrata</taxon>
        <taxon>Euteleostomi</taxon>
        <taxon>Actinopterygii</taxon>
        <taxon>Neopterygii</taxon>
        <taxon>Teleostei</taxon>
        <taxon>Ostariophysi</taxon>
        <taxon>Characiformes</taxon>
        <taxon>Characoidei</taxon>
        <taxon>Pygocentrus</taxon>
    </lineage>
</organism>
<feature type="domain" description="RING-type" evidence="5">
    <location>
        <begin position="18"/>
        <end position="61"/>
    </location>
</feature>
<dbReference type="Gene3D" id="3.30.40.10">
    <property type="entry name" value="Zinc/RING finger domain, C3HC4 (zinc finger)"/>
    <property type="match status" value="1"/>
</dbReference>
<proteinExistence type="predicted"/>
<dbReference type="PANTHER" id="PTHR25465:SF75">
    <property type="entry name" value="E3 UBIQUITIN_ISG15 LIGASE TRIM25-RELATED"/>
    <property type="match status" value="1"/>
</dbReference>
<dbReference type="InterPro" id="IPR017907">
    <property type="entry name" value="Znf_RING_CS"/>
</dbReference>
<keyword evidence="7" id="KW-1185">Reference proteome</keyword>